<name>X1T2V9_9ZZZZ</name>
<organism evidence="1">
    <name type="scientific">marine sediment metagenome</name>
    <dbReference type="NCBI Taxonomy" id="412755"/>
    <lineage>
        <taxon>unclassified sequences</taxon>
        <taxon>metagenomes</taxon>
        <taxon>ecological metagenomes</taxon>
    </lineage>
</organism>
<gene>
    <name evidence="1" type="ORF">S12H4_16927</name>
</gene>
<evidence type="ECO:0000313" key="1">
    <source>
        <dbReference type="EMBL" id="GAI81945.1"/>
    </source>
</evidence>
<accession>X1T2V9</accession>
<reference evidence="1" key="1">
    <citation type="journal article" date="2014" name="Front. Microbiol.">
        <title>High frequency of phylogenetically diverse reductive dehalogenase-homologous genes in deep subseafloor sedimentary metagenomes.</title>
        <authorList>
            <person name="Kawai M."/>
            <person name="Futagami T."/>
            <person name="Toyoda A."/>
            <person name="Takaki Y."/>
            <person name="Nishi S."/>
            <person name="Hori S."/>
            <person name="Arai W."/>
            <person name="Tsubouchi T."/>
            <person name="Morono Y."/>
            <person name="Uchiyama I."/>
            <person name="Ito T."/>
            <person name="Fujiyama A."/>
            <person name="Inagaki F."/>
            <person name="Takami H."/>
        </authorList>
    </citation>
    <scope>NUCLEOTIDE SEQUENCE</scope>
    <source>
        <strain evidence="1">Expedition CK06-06</strain>
    </source>
</reference>
<dbReference type="AlphaFoldDB" id="X1T2V9"/>
<protein>
    <submittedName>
        <fullName evidence="1">Uncharacterized protein</fullName>
    </submittedName>
</protein>
<comment type="caution">
    <text evidence="1">The sequence shown here is derived from an EMBL/GenBank/DDBJ whole genome shotgun (WGS) entry which is preliminary data.</text>
</comment>
<sequence>MKMTEETEKMLIGKIAEIFAKLPELNRKVHCNASVSIEGDIILNFNNPLKKGP</sequence>
<dbReference type="EMBL" id="BARW01008223">
    <property type="protein sequence ID" value="GAI81945.1"/>
    <property type="molecule type" value="Genomic_DNA"/>
</dbReference>
<proteinExistence type="predicted"/>